<reference evidence="6" key="1">
    <citation type="submission" date="2012-12" db="EMBL/GenBank/DDBJ databases">
        <authorList>
            <person name="Hellsten U."/>
            <person name="Grimwood J."/>
            <person name="Chapman J.A."/>
            <person name="Shapiro H."/>
            <person name="Aerts A."/>
            <person name="Otillar R.P."/>
            <person name="Terry A.Y."/>
            <person name="Boore J.L."/>
            <person name="Simakov O."/>
            <person name="Marletaz F."/>
            <person name="Cho S.-J."/>
            <person name="Edsinger-Gonzales E."/>
            <person name="Havlak P."/>
            <person name="Kuo D.-H."/>
            <person name="Larsson T."/>
            <person name="Lv J."/>
            <person name="Arendt D."/>
            <person name="Savage R."/>
            <person name="Osoegawa K."/>
            <person name="de Jong P."/>
            <person name="Lindberg D.R."/>
            <person name="Seaver E.C."/>
            <person name="Weisblat D.A."/>
            <person name="Putnam N.H."/>
            <person name="Grigoriev I.V."/>
            <person name="Rokhsar D.S."/>
        </authorList>
    </citation>
    <scope>NUCLEOTIDE SEQUENCE</scope>
    <source>
        <strain evidence="6">I ESC-2004</strain>
    </source>
</reference>
<dbReference type="EMBL" id="AMQN01002899">
    <property type="status" value="NOT_ANNOTATED_CDS"/>
    <property type="molecule type" value="Genomic_DNA"/>
</dbReference>
<keyword evidence="2" id="KW-0812">Transmembrane</keyword>
<dbReference type="Pfam" id="PF24357">
    <property type="entry name" value="TMD0_ABC"/>
    <property type="match status" value="1"/>
</dbReference>
<sequence>MAENLETTEREKSFSLTWNTMNPDFSHCFQDTVLTWIPCALLLLGSIPYSLYLRSRLVFHNQRSTQNWVSIVFGSIIALVSLLRAILGAAKQSDHNSMTKAFVLAQVILCFSVVIATCLTAAAYRRGVHSSGLLSLFYALLLLDSIISFRSNILQYKYE</sequence>
<evidence type="ECO:0000313" key="6">
    <source>
        <dbReference type="Proteomes" id="UP000014760"/>
    </source>
</evidence>
<evidence type="ECO:0000256" key="1">
    <source>
        <dbReference type="ARBA" id="ARBA00004141"/>
    </source>
</evidence>
<accession>R7TJD2</accession>
<dbReference type="OMA" id="THIWRTA"/>
<evidence type="ECO:0000313" key="5">
    <source>
        <dbReference type="EnsemblMetazoa" id="CapteP185861"/>
    </source>
</evidence>
<organism evidence="4">
    <name type="scientific">Capitella teleta</name>
    <name type="common">Polychaete worm</name>
    <dbReference type="NCBI Taxonomy" id="283909"/>
    <lineage>
        <taxon>Eukaryota</taxon>
        <taxon>Metazoa</taxon>
        <taxon>Spiralia</taxon>
        <taxon>Lophotrochozoa</taxon>
        <taxon>Annelida</taxon>
        <taxon>Polychaeta</taxon>
        <taxon>Sedentaria</taxon>
        <taxon>Scolecida</taxon>
        <taxon>Capitellidae</taxon>
        <taxon>Capitella</taxon>
    </lineage>
</organism>
<feature type="transmembrane region" description="Helical" evidence="2">
    <location>
        <begin position="130"/>
        <end position="149"/>
    </location>
</feature>
<dbReference type="Proteomes" id="UP000014760">
    <property type="component" value="Unassembled WGS sequence"/>
</dbReference>
<name>R7TJD2_CAPTE</name>
<feature type="transmembrane region" description="Helical" evidence="2">
    <location>
        <begin position="71"/>
        <end position="90"/>
    </location>
</feature>
<protein>
    <recommendedName>
        <fullName evidence="3">ABC transporter TMD0 domain-containing protein</fullName>
    </recommendedName>
</protein>
<dbReference type="GO" id="GO:0016020">
    <property type="term" value="C:membrane"/>
    <property type="evidence" value="ECO:0007669"/>
    <property type="project" value="UniProtKB-SubCell"/>
</dbReference>
<keyword evidence="2" id="KW-0472">Membrane</keyword>
<feature type="transmembrane region" description="Helical" evidence="2">
    <location>
        <begin position="33"/>
        <end position="51"/>
    </location>
</feature>
<comment type="subcellular location">
    <subcellularLocation>
        <location evidence="1">Membrane</location>
        <topology evidence="1">Multi-pass membrane protein</topology>
    </subcellularLocation>
</comment>
<dbReference type="AlphaFoldDB" id="R7TJD2"/>
<feature type="non-terminal residue" evidence="4">
    <location>
        <position position="159"/>
    </location>
</feature>
<feature type="domain" description="ABC transporter TMD0" evidence="3">
    <location>
        <begin position="21"/>
        <end position="159"/>
    </location>
</feature>
<dbReference type="HOGENOM" id="CLU_1665079_0_0_1"/>
<evidence type="ECO:0000313" key="4">
    <source>
        <dbReference type="EMBL" id="ELT91661.1"/>
    </source>
</evidence>
<dbReference type="EnsemblMetazoa" id="CapteT185861">
    <property type="protein sequence ID" value="CapteP185861"/>
    <property type="gene ID" value="CapteG185861"/>
</dbReference>
<gene>
    <name evidence="4" type="ORF">CAPTEDRAFT_185861</name>
</gene>
<reference evidence="5" key="3">
    <citation type="submission" date="2015-06" db="UniProtKB">
        <authorList>
            <consortium name="EnsemblMetazoa"/>
        </authorList>
    </citation>
    <scope>IDENTIFICATION</scope>
</reference>
<reference evidence="4 6" key="2">
    <citation type="journal article" date="2013" name="Nature">
        <title>Insights into bilaterian evolution from three spiralian genomes.</title>
        <authorList>
            <person name="Simakov O."/>
            <person name="Marletaz F."/>
            <person name="Cho S.J."/>
            <person name="Edsinger-Gonzales E."/>
            <person name="Havlak P."/>
            <person name="Hellsten U."/>
            <person name="Kuo D.H."/>
            <person name="Larsson T."/>
            <person name="Lv J."/>
            <person name="Arendt D."/>
            <person name="Savage R."/>
            <person name="Osoegawa K."/>
            <person name="de Jong P."/>
            <person name="Grimwood J."/>
            <person name="Chapman J.A."/>
            <person name="Shapiro H."/>
            <person name="Aerts A."/>
            <person name="Otillar R.P."/>
            <person name="Terry A.Y."/>
            <person name="Boore J.L."/>
            <person name="Grigoriev I.V."/>
            <person name="Lindberg D.R."/>
            <person name="Seaver E.C."/>
            <person name="Weisblat D.A."/>
            <person name="Putnam N.H."/>
            <person name="Rokhsar D.S."/>
        </authorList>
    </citation>
    <scope>NUCLEOTIDE SEQUENCE</scope>
    <source>
        <strain evidence="4 6">I ESC-2004</strain>
    </source>
</reference>
<feature type="transmembrane region" description="Helical" evidence="2">
    <location>
        <begin position="102"/>
        <end position="124"/>
    </location>
</feature>
<dbReference type="EMBL" id="KB310391">
    <property type="protein sequence ID" value="ELT91661.1"/>
    <property type="molecule type" value="Genomic_DNA"/>
</dbReference>
<dbReference type="InterPro" id="IPR056227">
    <property type="entry name" value="TMD0_ABC"/>
</dbReference>
<evidence type="ECO:0000256" key="2">
    <source>
        <dbReference type="SAM" id="Phobius"/>
    </source>
</evidence>
<keyword evidence="6" id="KW-1185">Reference proteome</keyword>
<keyword evidence="2" id="KW-1133">Transmembrane helix</keyword>
<evidence type="ECO:0000259" key="3">
    <source>
        <dbReference type="Pfam" id="PF24357"/>
    </source>
</evidence>
<dbReference type="STRING" id="283909.R7TJD2"/>
<proteinExistence type="predicted"/>
<dbReference type="OrthoDB" id="6158786at2759"/>